<evidence type="ECO:0000259" key="14">
    <source>
        <dbReference type="PROSITE" id="PS51098"/>
    </source>
</evidence>
<dbReference type="SUPFAM" id="SSF55604">
    <property type="entry name" value="Glucose permease domain IIB"/>
    <property type="match status" value="1"/>
</dbReference>
<feature type="transmembrane region" description="Helical" evidence="12">
    <location>
        <begin position="12"/>
        <end position="36"/>
    </location>
</feature>
<comment type="subcellular location">
    <subcellularLocation>
        <location evidence="1">Cell membrane</location>
        <topology evidence="1">Multi-pass membrane protein</topology>
    </subcellularLocation>
</comment>
<feature type="transmembrane region" description="Helical" evidence="12">
    <location>
        <begin position="200"/>
        <end position="218"/>
    </location>
</feature>
<name>H0UNW9_9BACT</name>
<dbReference type="InterPro" id="IPR011299">
    <property type="entry name" value="PTS_IIBC_glc"/>
</dbReference>
<feature type="transmembrane region" description="Helical" evidence="12">
    <location>
        <begin position="327"/>
        <end position="351"/>
    </location>
</feature>
<evidence type="ECO:0000256" key="11">
    <source>
        <dbReference type="PROSITE-ProRule" id="PRU00421"/>
    </source>
</evidence>
<dbReference type="RefSeq" id="WP_006582948.1">
    <property type="nucleotide sequence ID" value="NZ_CM001377.1"/>
</dbReference>
<evidence type="ECO:0000256" key="10">
    <source>
        <dbReference type="ARBA" id="ARBA00023136"/>
    </source>
</evidence>
<dbReference type="Pfam" id="PF00367">
    <property type="entry name" value="PTS_EIIB"/>
    <property type="match status" value="1"/>
</dbReference>
<keyword evidence="17" id="KW-1185">Reference proteome</keyword>
<feature type="domain" description="PTS EIIC type-1" evidence="15">
    <location>
        <begin position="3"/>
        <end position="415"/>
    </location>
</feature>
<dbReference type="NCBIfam" id="TIGR00826">
    <property type="entry name" value="EIIB_glc"/>
    <property type="match status" value="1"/>
</dbReference>
<evidence type="ECO:0000256" key="3">
    <source>
        <dbReference type="ARBA" id="ARBA00022475"/>
    </source>
</evidence>
<dbReference type="InterPro" id="IPR001127">
    <property type="entry name" value="PTS_EIIA_1_perm"/>
</dbReference>
<dbReference type="GO" id="GO:0008982">
    <property type="term" value="F:protein-N(PI)-phosphohistidine-sugar phosphotransferase activity"/>
    <property type="evidence" value="ECO:0007669"/>
    <property type="project" value="InterPro"/>
</dbReference>
<dbReference type="PROSITE" id="PS51093">
    <property type="entry name" value="PTS_EIIA_TYPE_1"/>
    <property type="match status" value="1"/>
</dbReference>
<keyword evidence="3" id="KW-1003">Cell membrane</keyword>
<dbReference type="AlphaFoldDB" id="H0UNW9"/>
<dbReference type="PROSITE" id="PS01035">
    <property type="entry name" value="PTS_EIIB_TYPE_1_CYS"/>
    <property type="match status" value="1"/>
</dbReference>
<evidence type="ECO:0000256" key="9">
    <source>
        <dbReference type="ARBA" id="ARBA00022989"/>
    </source>
</evidence>
<sequence length="660" mass="70151">MLKGSFGKLQRIGQALMLPVAILPAAGFLLAVGFSLKSPTVLEMAPFLAGPGWSKLATMMASAGGVVFDNLALLFAVGVAVGLAGLSGVAALASIVCYLVMNATMSAVGGFTVEMVLKGGNPSYALVMGIPTLQTGVFGGILCGLVGAWCYERFYKIELPQFLGFFAGKRFVPIASAFAGFLLGVAMFFLWPFAQKGLNSFSNAIMGSAMPVAVFLFGMIKRLLIPFGLHHIFYAPFWFEFGEYKNLAGEIIRGDIRIFFAQLKDGVPLTAGFFLGGEFPIMMFGLPAAALAMYHNAKPENKKMVAGLLASAALTSFLTGITEPIEFAFLFASPLLYFIHAALDGLSFLLLYIFKVHLGYTFSGGAIDFVLFGIVPGKEKWWLAVLLGLGFAVAYYVIFTFFIRFFDLKTPGREDVSLDSNNGSSSKAPTELAAKVLEALGGAGNLERLDACITRLRISVKDPKVVDKEALKALGATGVMQVDRNFQAIFGTASEAIKEEILHIAGRSEGRRVKVASPMSGKVVDLSEVPDKTFSERMVGEGFAVIPTDGLVVSPVDGKVTLVFPTMHAVGITSNEGLEVLVHVGIDTVKLNGEGFKALVSQGDEVKKGQPILEADLKVISAKAPSIVTPVVFTNLKGAGMVTPFKGEVKAGEDGANVVL</sequence>
<dbReference type="InterPro" id="IPR011055">
    <property type="entry name" value="Dup_hybrid_motif"/>
</dbReference>
<dbReference type="PANTHER" id="PTHR30009:SF20">
    <property type="entry name" value="PTS SYSTEM GLUCOSE-SPECIFIC EIICB COMPONENT-RELATED"/>
    <property type="match status" value="1"/>
</dbReference>
<feature type="transmembrane region" description="Helical" evidence="12">
    <location>
        <begin position="304"/>
        <end position="321"/>
    </location>
</feature>
<dbReference type="InterPro" id="IPR003352">
    <property type="entry name" value="PTS_EIIC"/>
</dbReference>
<evidence type="ECO:0000256" key="7">
    <source>
        <dbReference type="ARBA" id="ARBA00022692"/>
    </source>
</evidence>
<dbReference type="EMBL" id="CM001377">
    <property type="protein sequence ID" value="EHM09455.1"/>
    <property type="molecule type" value="Genomic_DNA"/>
</dbReference>
<dbReference type="Proteomes" id="UP000005730">
    <property type="component" value="Chromosome"/>
</dbReference>
<feature type="transmembrane region" description="Helical" evidence="12">
    <location>
        <begin position="381"/>
        <end position="403"/>
    </location>
</feature>
<keyword evidence="10 12" id="KW-0472">Membrane</keyword>
<dbReference type="NCBIfam" id="TIGR02002">
    <property type="entry name" value="PTS-II-BC-glcB"/>
    <property type="match status" value="1"/>
</dbReference>
<keyword evidence="7 12" id="KW-0812">Transmembrane</keyword>
<evidence type="ECO:0000256" key="6">
    <source>
        <dbReference type="ARBA" id="ARBA00022683"/>
    </source>
</evidence>
<dbReference type="PROSITE" id="PS51103">
    <property type="entry name" value="PTS_EIIC_TYPE_1"/>
    <property type="match status" value="1"/>
</dbReference>
<dbReference type="PROSITE" id="PS00371">
    <property type="entry name" value="PTS_EIIA_TYPE_1_HIS"/>
    <property type="match status" value="1"/>
</dbReference>
<evidence type="ECO:0000256" key="1">
    <source>
        <dbReference type="ARBA" id="ARBA00004651"/>
    </source>
</evidence>
<evidence type="ECO:0000256" key="2">
    <source>
        <dbReference type="ARBA" id="ARBA00022448"/>
    </source>
</evidence>
<feature type="transmembrane region" description="Helical" evidence="12">
    <location>
        <begin position="90"/>
        <end position="112"/>
    </location>
</feature>
<keyword evidence="6" id="KW-0598">Phosphotransferase system</keyword>
<feature type="transmembrane region" description="Helical" evidence="12">
    <location>
        <begin position="56"/>
        <end position="83"/>
    </location>
</feature>
<dbReference type="InterPro" id="IPR050429">
    <property type="entry name" value="PTS_Glucose_EIICBA"/>
</dbReference>
<dbReference type="GO" id="GO:1904659">
    <property type="term" value="P:D-glucose transmembrane transport"/>
    <property type="evidence" value="ECO:0007669"/>
    <property type="project" value="InterPro"/>
</dbReference>
<dbReference type="CDD" id="cd00212">
    <property type="entry name" value="PTS_IIB_glc"/>
    <property type="match status" value="1"/>
</dbReference>
<dbReference type="FunFam" id="2.70.70.10:FF:000001">
    <property type="entry name" value="PTS system glucose-specific IIA component"/>
    <property type="match status" value="1"/>
</dbReference>
<keyword evidence="9 12" id="KW-1133">Transmembrane helix</keyword>
<dbReference type="eggNOG" id="COG1264">
    <property type="taxonomic scope" value="Bacteria"/>
</dbReference>
<dbReference type="InterPro" id="IPR018113">
    <property type="entry name" value="PTrfase_EIIB_Cys"/>
</dbReference>
<feature type="active site" description="Phosphocysteine intermediate; for EIIB activity" evidence="11">
    <location>
        <position position="452"/>
    </location>
</feature>
<feature type="transmembrane region" description="Helical" evidence="12">
    <location>
        <begin position="124"/>
        <end position="151"/>
    </location>
</feature>
<dbReference type="STRING" id="926567.TheveDRAFT_0285"/>
<gene>
    <name evidence="16" type="ORF">TheveDRAFT_0285</name>
</gene>
<evidence type="ECO:0000259" key="13">
    <source>
        <dbReference type="PROSITE" id="PS51093"/>
    </source>
</evidence>
<dbReference type="GO" id="GO:0055056">
    <property type="term" value="F:D-glucose transmembrane transporter activity"/>
    <property type="evidence" value="ECO:0007669"/>
    <property type="project" value="InterPro"/>
</dbReference>
<reference evidence="16 17" key="1">
    <citation type="submission" date="2011-10" db="EMBL/GenBank/DDBJ databases">
        <title>The Noncontiguous Finished genome of Thermanaerovibrio velox DSM 12556.</title>
        <authorList>
            <consortium name="US DOE Joint Genome Institute (JGI-PGF)"/>
            <person name="Lucas S."/>
            <person name="Copeland A."/>
            <person name="Lapidus A."/>
            <person name="Glavina del Rio T."/>
            <person name="Dalin E."/>
            <person name="Tice H."/>
            <person name="Bruce D."/>
            <person name="Goodwin L."/>
            <person name="Pitluck S."/>
            <person name="Peters L."/>
            <person name="Mikhailova N."/>
            <person name="Teshima H."/>
            <person name="Kyrpides N."/>
            <person name="Mavromatis K."/>
            <person name="Ivanova N."/>
            <person name="Markowitz V."/>
            <person name="Cheng J.-F."/>
            <person name="Hugenholtz P."/>
            <person name="Woyke T."/>
            <person name="Wu D."/>
            <person name="Spring S."/>
            <person name="Brambilla E.-M."/>
            <person name="Klenk H.-P."/>
            <person name="Eisen J.A."/>
        </authorList>
    </citation>
    <scope>NUCLEOTIDE SEQUENCE [LARGE SCALE GENOMIC DNA]</scope>
    <source>
        <strain evidence="16 17">DSM 12556</strain>
    </source>
</reference>
<evidence type="ECO:0000256" key="5">
    <source>
        <dbReference type="ARBA" id="ARBA00022679"/>
    </source>
</evidence>
<dbReference type="GO" id="GO:0005886">
    <property type="term" value="C:plasma membrane"/>
    <property type="evidence" value="ECO:0007669"/>
    <property type="project" value="UniProtKB-SubCell"/>
</dbReference>
<feature type="transmembrane region" description="Helical" evidence="12">
    <location>
        <begin position="269"/>
        <end position="292"/>
    </location>
</feature>
<dbReference type="eggNOG" id="COG1263">
    <property type="taxonomic scope" value="Bacteria"/>
</dbReference>
<dbReference type="InterPro" id="IPR001996">
    <property type="entry name" value="PTS_IIB_1"/>
</dbReference>
<evidence type="ECO:0000256" key="12">
    <source>
        <dbReference type="SAM" id="Phobius"/>
    </source>
</evidence>
<evidence type="ECO:0000313" key="17">
    <source>
        <dbReference type="Proteomes" id="UP000005730"/>
    </source>
</evidence>
<organism evidence="16 17">
    <name type="scientific">Thermanaerovibrio velox DSM 12556</name>
    <dbReference type="NCBI Taxonomy" id="926567"/>
    <lineage>
        <taxon>Bacteria</taxon>
        <taxon>Thermotogati</taxon>
        <taxon>Synergistota</taxon>
        <taxon>Synergistia</taxon>
        <taxon>Synergistales</taxon>
        <taxon>Synergistaceae</taxon>
        <taxon>Thermanaerovibrio</taxon>
    </lineage>
</organism>
<dbReference type="InterPro" id="IPR013013">
    <property type="entry name" value="PTS_EIIC_1"/>
</dbReference>
<dbReference type="Pfam" id="PF02378">
    <property type="entry name" value="PTS_EIIC"/>
    <property type="match status" value="1"/>
</dbReference>
<evidence type="ECO:0000313" key="16">
    <source>
        <dbReference type="EMBL" id="EHM09455.1"/>
    </source>
</evidence>
<evidence type="ECO:0000259" key="15">
    <source>
        <dbReference type="PROSITE" id="PS51103"/>
    </source>
</evidence>
<dbReference type="HOGENOM" id="CLU_012312_1_2_0"/>
<dbReference type="SUPFAM" id="SSF51261">
    <property type="entry name" value="Duplicated hybrid motif"/>
    <property type="match status" value="1"/>
</dbReference>
<dbReference type="NCBIfam" id="TIGR00830">
    <property type="entry name" value="PTBA"/>
    <property type="match status" value="1"/>
</dbReference>
<feature type="transmembrane region" description="Helical" evidence="12">
    <location>
        <begin position="358"/>
        <end position="375"/>
    </location>
</feature>
<proteinExistence type="predicted"/>
<dbReference type="GO" id="GO:0016301">
    <property type="term" value="F:kinase activity"/>
    <property type="evidence" value="ECO:0007669"/>
    <property type="project" value="UniProtKB-KW"/>
</dbReference>
<evidence type="ECO:0000256" key="4">
    <source>
        <dbReference type="ARBA" id="ARBA00022597"/>
    </source>
</evidence>
<keyword evidence="8" id="KW-0418">Kinase</keyword>
<feature type="transmembrane region" description="Helical" evidence="12">
    <location>
        <begin position="171"/>
        <end position="194"/>
    </location>
</feature>
<dbReference type="GO" id="GO:0090563">
    <property type="term" value="F:protein-phosphocysteine-sugar phosphotransferase activity"/>
    <property type="evidence" value="ECO:0007669"/>
    <property type="project" value="TreeGrafter"/>
</dbReference>
<dbReference type="FunFam" id="3.30.1360.60:FF:000001">
    <property type="entry name" value="PTS system glucose-specific IIBC component PtsG"/>
    <property type="match status" value="1"/>
</dbReference>
<keyword evidence="5" id="KW-0808">Transferase</keyword>
<dbReference type="InterPro" id="IPR036878">
    <property type="entry name" value="Glu_permease_IIB"/>
</dbReference>
<dbReference type="PROSITE" id="PS51098">
    <property type="entry name" value="PTS_EIIB_TYPE_1"/>
    <property type="match status" value="1"/>
</dbReference>
<protein>
    <submittedName>
        <fullName evidence="16">PTS system, glucose-specific IIBC component</fullName>
    </submittedName>
</protein>
<feature type="domain" description="PTS EIIB type-1" evidence="14">
    <location>
        <begin position="430"/>
        <end position="511"/>
    </location>
</feature>
<dbReference type="GO" id="GO:0009401">
    <property type="term" value="P:phosphoenolpyruvate-dependent sugar phosphotransferase system"/>
    <property type="evidence" value="ECO:0007669"/>
    <property type="project" value="UniProtKB-KW"/>
</dbReference>
<feature type="domain" description="PTS EIIA type-1" evidence="13">
    <location>
        <begin position="531"/>
        <end position="635"/>
    </location>
</feature>
<keyword evidence="2" id="KW-0813">Transport</keyword>
<evidence type="ECO:0000256" key="8">
    <source>
        <dbReference type="ARBA" id="ARBA00022777"/>
    </source>
</evidence>
<dbReference type="Gene3D" id="3.30.1360.60">
    <property type="entry name" value="Glucose permease domain IIB"/>
    <property type="match status" value="1"/>
</dbReference>
<dbReference type="PANTHER" id="PTHR30009">
    <property type="entry name" value="CYTOCHROME C-TYPE SYNTHESIS PROTEIN AND PTS TRANSMEMBRANE COMPONENT"/>
    <property type="match status" value="1"/>
</dbReference>
<dbReference type="Gene3D" id="2.70.70.10">
    <property type="entry name" value="Glucose Permease (Domain IIA)"/>
    <property type="match status" value="1"/>
</dbReference>
<dbReference type="Pfam" id="PF00358">
    <property type="entry name" value="PTS_EIIA_1"/>
    <property type="match status" value="1"/>
</dbReference>
<keyword evidence="4" id="KW-0762">Sugar transport</keyword>
<dbReference type="eggNOG" id="COG2190">
    <property type="taxonomic scope" value="Bacteria"/>
</dbReference>
<accession>H0UNW9</accession>